<reference evidence="2" key="1">
    <citation type="journal article" date="2022" name="Mol. Ecol. Resour.">
        <title>The genomes of chicory, endive, great burdock and yacon provide insights into Asteraceae palaeo-polyploidization history and plant inulin production.</title>
        <authorList>
            <person name="Fan W."/>
            <person name="Wang S."/>
            <person name="Wang H."/>
            <person name="Wang A."/>
            <person name="Jiang F."/>
            <person name="Liu H."/>
            <person name="Zhao H."/>
            <person name="Xu D."/>
            <person name="Zhang Y."/>
        </authorList>
    </citation>
    <scope>NUCLEOTIDE SEQUENCE [LARGE SCALE GENOMIC DNA]</scope>
    <source>
        <strain evidence="2">cv. Niubang</strain>
    </source>
</reference>
<keyword evidence="2" id="KW-1185">Reference proteome</keyword>
<dbReference type="Proteomes" id="UP001055879">
    <property type="component" value="Linkage Group LG01"/>
</dbReference>
<name>A0ACB9FK55_ARCLA</name>
<reference evidence="1 2" key="2">
    <citation type="journal article" date="2022" name="Mol. Ecol. Resour.">
        <title>The genomes of chicory, endive, great burdock and yacon provide insights into Asteraceae paleo-polyploidization history and plant inulin production.</title>
        <authorList>
            <person name="Fan W."/>
            <person name="Wang S."/>
            <person name="Wang H."/>
            <person name="Wang A."/>
            <person name="Jiang F."/>
            <person name="Liu H."/>
            <person name="Zhao H."/>
            <person name="Xu D."/>
            <person name="Zhang Y."/>
        </authorList>
    </citation>
    <scope>NUCLEOTIDE SEQUENCE [LARGE SCALE GENOMIC DNA]</scope>
    <source>
        <strain evidence="2">cv. Niubang</strain>
    </source>
</reference>
<organism evidence="1 2">
    <name type="scientific">Arctium lappa</name>
    <name type="common">Greater burdock</name>
    <name type="synonym">Lappa major</name>
    <dbReference type="NCBI Taxonomy" id="4217"/>
    <lineage>
        <taxon>Eukaryota</taxon>
        <taxon>Viridiplantae</taxon>
        <taxon>Streptophyta</taxon>
        <taxon>Embryophyta</taxon>
        <taxon>Tracheophyta</taxon>
        <taxon>Spermatophyta</taxon>
        <taxon>Magnoliopsida</taxon>
        <taxon>eudicotyledons</taxon>
        <taxon>Gunneridae</taxon>
        <taxon>Pentapetalae</taxon>
        <taxon>asterids</taxon>
        <taxon>campanulids</taxon>
        <taxon>Asterales</taxon>
        <taxon>Asteraceae</taxon>
        <taxon>Carduoideae</taxon>
        <taxon>Cardueae</taxon>
        <taxon>Arctiinae</taxon>
        <taxon>Arctium</taxon>
    </lineage>
</organism>
<evidence type="ECO:0000313" key="1">
    <source>
        <dbReference type="EMBL" id="KAI3771313.1"/>
    </source>
</evidence>
<protein>
    <submittedName>
        <fullName evidence="1">Uncharacterized protein</fullName>
    </submittedName>
</protein>
<dbReference type="EMBL" id="CM042047">
    <property type="protein sequence ID" value="KAI3771313.1"/>
    <property type="molecule type" value="Genomic_DNA"/>
</dbReference>
<sequence>MPEDTSSKDSCILSLLPFTTFIPLHSPSPSHAKKLRILQLFVQTFSSLAFSISMVSPVMQETPLSVTNPSLLGDAGELEIPDPEKGDTSKFLNALKVIVSTKSPKSDKQYIWEAAADSSSYVIREETDPEKQLHRGT</sequence>
<evidence type="ECO:0000313" key="2">
    <source>
        <dbReference type="Proteomes" id="UP001055879"/>
    </source>
</evidence>
<gene>
    <name evidence="1" type="ORF">L6452_02475</name>
</gene>
<proteinExistence type="predicted"/>
<accession>A0ACB9FK55</accession>
<comment type="caution">
    <text evidence="1">The sequence shown here is derived from an EMBL/GenBank/DDBJ whole genome shotgun (WGS) entry which is preliminary data.</text>
</comment>